<keyword evidence="3" id="KW-1185">Reference proteome</keyword>
<name>A0A2I2GKB9_9EURO</name>
<evidence type="ECO:0000313" key="2">
    <source>
        <dbReference type="EMBL" id="PLB53325.1"/>
    </source>
</evidence>
<sequence>MAPSPPPSHQKGSSGVGRILLPAIVLALAVLYKVYLHNILILGLNIGFTVQPISDFPYDCQKIEHPLLTSCEDVYLDAPGRKLYAACGDLQARKGWCPGGGRMDPSARSGSNWISVLDVDRPGDDGLFGVRKVEIGGGFSGDLDLHGFDVKQLEDGRVRFWLINHRPPVGENGEVLDASVFGANSTIEVFDLDQRREVLEYVKTIASEAVVTPNNLAVDDDGVGVVVTNDHSRKSGLMKKFEIIVGGGSVAHCRTDSGECRIVAEKGFHSPNGVTRGKDGLFYVVNAAAGKVLVYELVEGQVRRVDEIDTGFAMDNLSVDEEGSIIAAAFPDLMGVLKAFDNPNTVNVASAVLRITKGEVDGKTQYEVEKIIEDKEGKMLSTITTAANDLQSGQLFTGGILTPFLTVCKKRA</sequence>
<dbReference type="RefSeq" id="XP_024708627.1">
    <property type="nucleotide sequence ID" value="XM_024848846.1"/>
</dbReference>
<dbReference type="InterPro" id="IPR011042">
    <property type="entry name" value="6-blade_b-propeller_TolB-like"/>
</dbReference>
<keyword evidence="1" id="KW-1133">Transmembrane helix</keyword>
<reference evidence="2 3" key="1">
    <citation type="submission" date="2016-12" db="EMBL/GenBank/DDBJ databases">
        <title>The genomes of Aspergillus section Nigri reveals drivers in fungal speciation.</title>
        <authorList>
            <consortium name="DOE Joint Genome Institute"/>
            <person name="Vesth T.C."/>
            <person name="Nybo J."/>
            <person name="Theobald S."/>
            <person name="Brandl J."/>
            <person name="Frisvad J.C."/>
            <person name="Nielsen K.F."/>
            <person name="Lyhne E.K."/>
            <person name="Kogle M.E."/>
            <person name="Kuo A."/>
            <person name="Riley R."/>
            <person name="Clum A."/>
            <person name="Nolan M."/>
            <person name="Lipzen A."/>
            <person name="Salamov A."/>
            <person name="Henrissat B."/>
            <person name="Wiebenga A."/>
            <person name="De Vries R.P."/>
            <person name="Grigoriev I.V."/>
            <person name="Mortensen U.H."/>
            <person name="Andersen M.R."/>
            <person name="Baker S.E."/>
        </authorList>
    </citation>
    <scope>NUCLEOTIDE SEQUENCE [LARGE SCALE GENOMIC DNA]</scope>
    <source>
        <strain evidence="2 3">IBT 23096</strain>
    </source>
</reference>
<dbReference type="Proteomes" id="UP000234275">
    <property type="component" value="Unassembled WGS sequence"/>
</dbReference>
<dbReference type="VEuPathDB" id="FungiDB:P170DRAFT_434995"/>
<accession>A0A2I2GKB9</accession>
<dbReference type="EMBL" id="MSFO01000002">
    <property type="protein sequence ID" value="PLB53325.1"/>
    <property type="molecule type" value="Genomic_DNA"/>
</dbReference>
<keyword evidence="1" id="KW-0472">Membrane</keyword>
<dbReference type="OrthoDB" id="5307922at2759"/>
<gene>
    <name evidence="2" type="ORF">P170DRAFT_434995</name>
</gene>
<organism evidence="2 3">
    <name type="scientific">Aspergillus steynii IBT 23096</name>
    <dbReference type="NCBI Taxonomy" id="1392250"/>
    <lineage>
        <taxon>Eukaryota</taxon>
        <taxon>Fungi</taxon>
        <taxon>Dikarya</taxon>
        <taxon>Ascomycota</taxon>
        <taxon>Pezizomycotina</taxon>
        <taxon>Eurotiomycetes</taxon>
        <taxon>Eurotiomycetidae</taxon>
        <taxon>Eurotiales</taxon>
        <taxon>Aspergillaceae</taxon>
        <taxon>Aspergillus</taxon>
        <taxon>Aspergillus subgen. Circumdati</taxon>
    </lineage>
</organism>
<comment type="caution">
    <text evidence="2">The sequence shown here is derived from an EMBL/GenBank/DDBJ whole genome shotgun (WGS) entry which is preliminary data.</text>
</comment>
<protein>
    <submittedName>
        <fullName evidence="2">Calcium-dependent phosphotriesterase</fullName>
    </submittedName>
</protein>
<evidence type="ECO:0000313" key="3">
    <source>
        <dbReference type="Proteomes" id="UP000234275"/>
    </source>
</evidence>
<keyword evidence="1" id="KW-0812">Transmembrane</keyword>
<evidence type="ECO:0000256" key="1">
    <source>
        <dbReference type="SAM" id="Phobius"/>
    </source>
</evidence>
<dbReference type="AlphaFoldDB" id="A0A2I2GKB9"/>
<feature type="transmembrane region" description="Helical" evidence="1">
    <location>
        <begin position="15"/>
        <end position="35"/>
    </location>
</feature>
<dbReference type="InterPro" id="IPR051288">
    <property type="entry name" value="Serum_paraoxonase/arylesterase"/>
</dbReference>
<proteinExistence type="predicted"/>
<dbReference type="PANTHER" id="PTHR11799:SF20">
    <property type="entry name" value="SMP-30_GLUCONOLACTONASE_LRE-LIKE REGION DOMAIN-CONTAINING PROTEIN"/>
    <property type="match status" value="1"/>
</dbReference>
<dbReference type="PANTHER" id="PTHR11799">
    <property type="entry name" value="PARAOXONASE"/>
    <property type="match status" value="1"/>
</dbReference>
<dbReference type="Gene3D" id="2.120.10.30">
    <property type="entry name" value="TolB, C-terminal domain"/>
    <property type="match status" value="1"/>
</dbReference>
<dbReference type="GeneID" id="36556545"/>
<dbReference type="SUPFAM" id="SSF63829">
    <property type="entry name" value="Calcium-dependent phosphotriesterase"/>
    <property type="match status" value="1"/>
</dbReference>